<keyword evidence="8" id="KW-1185">Reference proteome</keyword>
<dbReference type="EMBL" id="CP019791">
    <property type="protein sequence ID" value="AQT68770.1"/>
    <property type="molecule type" value="Genomic_DNA"/>
</dbReference>
<dbReference type="Gene3D" id="3.90.350.10">
    <property type="entry name" value="Transposase Inhibitor Protein From Tn5, Chain A, domain 1"/>
    <property type="match status" value="1"/>
</dbReference>
<dbReference type="GO" id="GO:0006313">
    <property type="term" value="P:DNA transposition"/>
    <property type="evidence" value="ECO:0007669"/>
    <property type="project" value="InterPro"/>
</dbReference>
<evidence type="ECO:0000259" key="6">
    <source>
        <dbReference type="Pfam" id="PF14294"/>
    </source>
</evidence>
<keyword evidence="2" id="KW-0815">Transposition</keyword>
<dbReference type="InterPro" id="IPR025399">
    <property type="entry name" value="DUF4372"/>
</dbReference>
<dbReference type="NCBIfam" id="NF033592">
    <property type="entry name" value="transpos_IS4_1"/>
    <property type="match status" value="1"/>
</dbReference>
<sequence length="382" mass="43773">MIKVASVFAQVLSLVDHPKFSLSVAKLGAEKGAKGFRCWEQFVCMLFCHLAGANSLREICGGLASSAGRMVHLGIKRMPKRSTLSYANNHRPWQVFESTFYELLGQADLLAAKQRRRFRFKNPLVSIDSATIDLCLSMFDWAKFRRAKGAVKLHLMLNHQGHLPGWALVTDGKMADVKVAQKLEFAPETLVAMDRGYVDYDMFERWTARRVWFVTRAKKNMKYLFVQYNEVPERSNLIADDIIELVDKPGLRLRRVVVWDKENLRPIVLLTNHMKFAASTIAAIYKERWQIELFFKAIKQNLKIKTFVGTSENAVKIQIWTALISILLLKILQMRSRIGWSLSNLAAMLRFNLLSYTLIPAIQHCLAASFLRQSPVVNHLKM</sequence>
<proteinExistence type="inferred from homology"/>
<evidence type="ECO:0000256" key="4">
    <source>
        <dbReference type="ARBA" id="ARBA00023172"/>
    </source>
</evidence>
<dbReference type="Proteomes" id="UP000189674">
    <property type="component" value="Chromosome"/>
</dbReference>
<dbReference type="Pfam" id="PF14294">
    <property type="entry name" value="DUF4372"/>
    <property type="match status" value="1"/>
</dbReference>
<dbReference type="RefSeq" id="WP_146662064.1">
    <property type="nucleotide sequence ID" value="NZ_CP019791.1"/>
</dbReference>
<dbReference type="PANTHER" id="PTHR33258">
    <property type="entry name" value="TRANSPOSASE INSL FOR INSERTION SEQUENCE ELEMENT IS186A-RELATED"/>
    <property type="match status" value="1"/>
</dbReference>
<keyword evidence="3" id="KW-0238">DNA-binding</keyword>
<protein>
    <submittedName>
        <fullName evidence="7">Transposase</fullName>
    </submittedName>
</protein>
<evidence type="ECO:0000256" key="2">
    <source>
        <dbReference type="ARBA" id="ARBA00022578"/>
    </source>
</evidence>
<gene>
    <name evidence="7" type="ORF">STSP2_01942</name>
</gene>
<evidence type="ECO:0000259" key="5">
    <source>
        <dbReference type="Pfam" id="PF01609"/>
    </source>
</evidence>
<keyword evidence="4" id="KW-0233">DNA recombination</keyword>
<dbReference type="InterPro" id="IPR012337">
    <property type="entry name" value="RNaseH-like_sf"/>
</dbReference>
<dbReference type="GO" id="GO:0004803">
    <property type="term" value="F:transposase activity"/>
    <property type="evidence" value="ECO:0007669"/>
    <property type="project" value="InterPro"/>
</dbReference>
<feature type="domain" description="DUF4372" evidence="6">
    <location>
        <begin position="6"/>
        <end position="76"/>
    </location>
</feature>
<feature type="domain" description="Transposase IS4-like" evidence="5">
    <location>
        <begin position="123"/>
        <end position="328"/>
    </location>
</feature>
<dbReference type="InterPro" id="IPR002559">
    <property type="entry name" value="Transposase_11"/>
</dbReference>
<dbReference type="GO" id="GO:0003677">
    <property type="term" value="F:DNA binding"/>
    <property type="evidence" value="ECO:0007669"/>
    <property type="project" value="UniProtKB-KW"/>
</dbReference>
<dbReference type="SUPFAM" id="SSF53098">
    <property type="entry name" value="Ribonuclease H-like"/>
    <property type="match status" value="1"/>
</dbReference>
<comment type="similarity">
    <text evidence="1">Belongs to the transposase 11 family.</text>
</comment>
<evidence type="ECO:0000313" key="8">
    <source>
        <dbReference type="Proteomes" id="UP000189674"/>
    </source>
</evidence>
<dbReference type="KEGG" id="alus:STSP2_01942"/>
<organism evidence="7 8">
    <name type="scientific">Anaerohalosphaera lusitana</name>
    <dbReference type="NCBI Taxonomy" id="1936003"/>
    <lineage>
        <taxon>Bacteria</taxon>
        <taxon>Pseudomonadati</taxon>
        <taxon>Planctomycetota</taxon>
        <taxon>Phycisphaerae</taxon>
        <taxon>Sedimentisphaerales</taxon>
        <taxon>Anaerohalosphaeraceae</taxon>
        <taxon>Anaerohalosphaera</taxon>
    </lineage>
</organism>
<accession>A0A1U9NMF4</accession>
<dbReference type="InterPro" id="IPR047952">
    <property type="entry name" value="Transpos_IS4"/>
</dbReference>
<dbReference type="OrthoDB" id="231179at2"/>
<name>A0A1U9NMF4_9BACT</name>
<evidence type="ECO:0000313" key="7">
    <source>
        <dbReference type="EMBL" id="AQT68770.1"/>
    </source>
</evidence>
<dbReference type="AlphaFoldDB" id="A0A1U9NMF4"/>
<dbReference type="Pfam" id="PF01609">
    <property type="entry name" value="DDE_Tnp_1"/>
    <property type="match status" value="1"/>
</dbReference>
<dbReference type="PANTHER" id="PTHR33258:SF1">
    <property type="entry name" value="TRANSPOSASE INSL FOR INSERTION SEQUENCE ELEMENT IS186A-RELATED"/>
    <property type="match status" value="1"/>
</dbReference>
<reference evidence="8" key="1">
    <citation type="submission" date="2017-02" db="EMBL/GenBank/DDBJ databases">
        <title>Comparative genomics and description of representatives of a novel lineage of planctomycetes thriving in anoxic sediments.</title>
        <authorList>
            <person name="Spring S."/>
            <person name="Bunk B."/>
            <person name="Sproer C."/>
        </authorList>
    </citation>
    <scope>NUCLEOTIDE SEQUENCE [LARGE SCALE GENOMIC DNA]</scope>
    <source>
        <strain evidence="8">ST-NAGAB-D1</strain>
    </source>
</reference>
<evidence type="ECO:0000256" key="1">
    <source>
        <dbReference type="ARBA" id="ARBA00010075"/>
    </source>
</evidence>
<evidence type="ECO:0000256" key="3">
    <source>
        <dbReference type="ARBA" id="ARBA00023125"/>
    </source>
</evidence>